<sequence>MDWMYSAISQTTPLDPTKVCLETASASMDSIESTLSLPLDAFRYLKSSASLPKAGNLDPDIHILSIEAPDTDDPFAEDVIFDELRNDGMFNDSIKEKTDTGWRWKE</sequence>
<keyword evidence="2" id="KW-1185">Reference proteome</keyword>
<proteinExistence type="predicted"/>
<protein>
    <submittedName>
        <fullName evidence="1">Uncharacterized protein</fullName>
    </submittedName>
</protein>
<dbReference type="AlphaFoldDB" id="A0A8A3P0S6"/>
<organism evidence="1 2">
    <name type="scientific">Monilinia vaccinii-corymbosi</name>
    <dbReference type="NCBI Taxonomy" id="61207"/>
    <lineage>
        <taxon>Eukaryota</taxon>
        <taxon>Fungi</taxon>
        <taxon>Dikarya</taxon>
        <taxon>Ascomycota</taxon>
        <taxon>Pezizomycotina</taxon>
        <taxon>Leotiomycetes</taxon>
        <taxon>Helotiales</taxon>
        <taxon>Sclerotiniaceae</taxon>
        <taxon>Monilinia</taxon>
    </lineage>
</organism>
<accession>A0A8A3P0S6</accession>
<dbReference type="EMBL" id="CP063406">
    <property type="protein sequence ID" value="QSZ31403.1"/>
    <property type="molecule type" value="Genomic_DNA"/>
</dbReference>
<gene>
    <name evidence="1" type="ORF">DSL72_000968</name>
</gene>
<dbReference type="Proteomes" id="UP000672032">
    <property type="component" value="Chromosome 2"/>
</dbReference>
<evidence type="ECO:0000313" key="1">
    <source>
        <dbReference type="EMBL" id="QSZ31403.1"/>
    </source>
</evidence>
<name>A0A8A3P0S6_9HELO</name>
<reference evidence="1" key="1">
    <citation type="submission" date="2020-10" db="EMBL/GenBank/DDBJ databases">
        <title>Genome Sequence of Monilinia vaccinii-corymbosi Sheds Light on Mummy Berry Disease Infection of Blueberry and Mating Type.</title>
        <authorList>
            <person name="Yow A.G."/>
            <person name="Zhang Y."/>
            <person name="Bansal K."/>
            <person name="Eacker S.M."/>
            <person name="Sullivan S."/>
            <person name="Liachko I."/>
            <person name="Cubeta M.A."/>
            <person name="Rollins J.A."/>
            <person name="Ashrafi H."/>
        </authorList>
    </citation>
    <scope>NUCLEOTIDE SEQUENCE</scope>
    <source>
        <strain evidence="1">RL-1</strain>
    </source>
</reference>
<evidence type="ECO:0000313" key="2">
    <source>
        <dbReference type="Proteomes" id="UP000672032"/>
    </source>
</evidence>